<organism evidence="1 2">
    <name type="scientific">Lactobacillus kefiranofaciens</name>
    <dbReference type="NCBI Taxonomy" id="267818"/>
    <lineage>
        <taxon>Bacteria</taxon>
        <taxon>Bacillati</taxon>
        <taxon>Bacillota</taxon>
        <taxon>Bacilli</taxon>
        <taxon>Lactobacillales</taxon>
        <taxon>Lactobacillaceae</taxon>
        <taxon>Lactobacillus</taxon>
    </lineage>
</organism>
<evidence type="ECO:0000313" key="1">
    <source>
        <dbReference type="EMBL" id="SDA54720.1"/>
    </source>
</evidence>
<sequence length="98" mass="11131">MKILFVIDDYFNRSNGMCISTQRFVGQYKKMGQDVRILSTNLGGQADYPVPQLNINIPFIRALIAKQGFHFARPVKKTIQQAVTWADVVQVETPFPIS</sequence>
<gene>
    <name evidence="1" type="ORF">SAMN02983011_01258</name>
</gene>
<comment type="caution">
    <text evidence="1">The sequence shown here is derived from an EMBL/GenBank/DDBJ whole genome shotgun (WGS) entry which is preliminary data.</text>
</comment>
<dbReference type="Proteomes" id="UP000181860">
    <property type="component" value="Unassembled WGS sequence"/>
</dbReference>
<protein>
    <submittedName>
        <fullName evidence="1">Uncharacterized protein</fullName>
    </submittedName>
</protein>
<evidence type="ECO:0000313" key="2">
    <source>
        <dbReference type="Proteomes" id="UP000181860"/>
    </source>
</evidence>
<dbReference type="EMBL" id="FMXC01000012">
    <property type="protein sequence ID" value="SDA54720.1"/>
    <property type="molecule type" value="Genomic_DNA"/>
</dbReference>
<keyword evidence="2" id="KW-1185">Reference proteome</keyword>
<accession>A0ABY0MBQ3</accession>
<dbReference type="RefSeq" id="WP_013854099.1">
    <property type="nucleotide sequence ID" value="NZ_CP123735.1"/>
</dbReference>
<reference evidence="1 2" key="1">
    <citation type="submission" date="2016-10" db="EMBL/GenBank/DDBJ databases">
        <authorList>
            <person name="Varghese N."/>
            <person name="Submissions S."/>
        </authorList>
    </citation>
    <scope>NUCLEOTIDE SEQUENCE [LARGE SCALE GENOMIC DNA]</scope>
    <source>
        <strain evidence="1 2">ATCC 43761</strain>
    </source>
</reference>
<name>A0ABY0MBQ3_9LACO</name>
<dbReference type="Gene3D" id="3.40.50.2000">
    <property type="entry name" value="Glycogen Phosphorylase B"/>
    <property type="match status" value="1"/>
</dbReference>
<proteinExistence type="predicted"/>